<dbReference type="Pfam" id="PF10230">
    <property type="entry name" value="LIDHydrolase"/>
    <property type="match status" value="1"/>
</dbReference>
<evidence type="ECO:0000256" key="4">
    <source>
        <dbReference type="ARBA" id="ARBA00022801"/>
    </source>
</evidence>
<dbReference type="SUPFAM" id="SSF53474">
    <property type="entry name" value="alpha/beta-Hydrolases"/>
    <property type="match status" value="1"/>
</dbReference>
<feature type="compositionally biased region" description="Basic and acidic residues" evidence="5">
    <location>
        <begin position="459"/>
        <end position="471"/>
    </location>
</feature>
<protein>
    <recommendedName>
        <fullName evidence="8">Lipid droplet-associated hydrolase</fullName>
    </recommendedName>
</protein>
<dbReference type="InterPro" id="IPR029058">
    <property type="entry name" value="AB_hydrolase_fold"/>
</dbReference>
<keyword evidence="7" id="KW-1185">Reference proteome</keyword>
<dbReference type="Proteomes" id="UP001165080">
    <property type="component" value="Unassembled WGS sequence"/>
</dbReference>
<dbReference type="InterPro" id="IPR019363">
    <property type="entry name" value="LDAH"/>
</dbReference>
<evidence type="ECO:0000256" key="3">
    <source>
        <dbReference type="ARBA" id="ARBA00022677"/>
    </source>
</evidence>
<comment type="similarity">
    <text evidence="2">Belongs to the AB hydrolase superfamily. LDAH family.</text>
</comment>
<dbReference type="PANTHER" id="PTHR13390">
    <property type="entry name" value="LIPASE"/>
    <property type="match status" value="1"/>
</dbReference>
<organism evidence="6 7">
    <name type="scientific">Pleodorina starrii</name>
    <dbReference type="NCBI Taxonomy" id="330485"/>
    <lineage>
        <taxon>Eukaryota</taxon>
        <taxon>Viridiplantae</taxon>
        <taxon>Chlorophyta</taxon>
        <taxon>core chlorophytes</taxon>
        <taxon>Chlorophyceae</taxon>
        <taxon>CS clade</taxon>
        <taxon>Chlamydomonadales</taxon>
        <taxon>Volvocaceae</taxon>
        <taxon>Pleodorina</taxon>
    </lineage>
</organism>
<dbReference type="AlphaFoldDB" id="A0A9W6F4B8"/>
<dbReference type="GO" id="GO:0005811">
    <property type="term" value="C:lipid droplet"/>
    <property type="evidence" value="ECO:0007669"/>
    <property type="project" value="UniProtKB-SubCell"/>
</dbReference>
<evidence type="ECO:0008006" key="8">
    <source>
        <dbReference type="Google" id="ProtNLM"/>
    </source>
</evidence>
<keyword evidence="4" id="KW-0378">Hydrolase</keyword>
<evidence type="ECO:0000256" key="1">
    <source>
        <dbReference type="ARBA" id="ARBA00004502"/>
    </source>
</evidence>
<dbReference type="GO" id="GO:0019915">
    <property type="term" value="P:lipid storage"/>
    <property type="evidence" value="ECO:0007669"/>
    <property type="project" value="InterPro"/>
</dbReference>
<comment type="caution">
    <text evidence="6">The sequence shown here is derived from an EMBL/GenBank/DDBJ whole genome shotgun (WGS) entry which is preliminary data.</text>
</comment>
<dbReference type="Gene3D" id="3.40.50.1820">
    <property type="entry name" value="alpha/beta hydrolase"/>
    <property type="match status" value="1"/>
</dbReference>
<name>A0A9W6F4B8_9CHLO</name>
<evidence type="ECO:0000313" key="7">
    <source>
        <dbReference type="Proteomes" id="UP001165080"/>
    </source>
</evidence>
<evidence type="ECO:0000256" key="5">
    <source>
        <dbReference type="SAM" id="MobiDB-lite"/>
    </source>
</evidence>
<feature type="region of interest" description="Disordered" evidence="5">
    <location>
        <begin position="414"/>
        <end position="471"/>
    </location>
</feature>
<feature type="region of interest" description="Disordered" evidence="5">
    <location>
        <begin position="137"/>
        <end position="189"/>
    </location>
</feature>
<evidence type="ECO:0000256" key="2">
    <source>
        <dbReference type="ARBA" id="ARBA00008300"/>
    </source>
</evidence>
<proteinExistence type="inferred from homology"/>
<keyword evidence="3" id="KW-0551">Lipid droplet</keyword>
<feature type="compositionally biased region" description="Low complexity" evidence="5">
    <location>
        <begin position="137"/>
        <end position="160"/>
    </location>
</feature>
<accession>A0A9W6F4B8</accession>
<gene>
    <name evidence="6" type="primary">PLEST002906</name>
    <name evidence="6" type="ORF">PLESTB_001049500</name>
</gene>
<comment type="subcellular location">
    <subcellularLocation>
        <location evidence="1">Lipid droplet</location>
    </subcellularLocation>
</comment>
<feature type="compositionally biased region" description="Low complexity" evidence="5">
    <location>
        <begin position="414"/>
        <end position="437"/>
    </location>
</feature>
<reference evidence="6 7" key="1">
    <citation type="journal article" date="2023" name="Commun. Biol.">
        <title>Reorganization of the ancestral sex-determining regions during the evolution of trioecy in Pleodorina starrii.</title>
        <authorList>
            <person name="Takahashi K."/>
            <person name="Suzuki S."/>
            <person name="Kawai-Toyooka H."/>
            <person name="Yamamoto K."/>
            <person name="Hamaji T."/>
            <person name="Ootsuki R."/>
            <person name="Yamaguchi H."/>
            <person name="Kawachi M."/>
            <person name="Higashiyama T."/>
            <person name="Nozaki H."/>
        </authorList>
    </citation>
    <scope>NUCLEOTIDE SEQUENCE [LARGE SCALE GENOMIC DNA]</scope>
    <source>
        <strain evidence="6 7">NIES-4479</strain>
    </source>
</reference>
<sequence>MTGASAAAVWQRFCSVGGITTELLGINATAGSPRLQVVVLPGNPGSAAFFKPFMAAVHRQLRGRADVLALTHAGHDPETDHGGKVWDLSQQINHKVSFLREHVLLPGKPPVLLLGHSIGAAMMIKAVAEIEGLSSASASSAGGGVQEEQQQGQGQGCVVGRANPLADGPVDGGAEVGELPTPTPTPTPAPTPPAILKLVAVFPFFETNFRGSWRQRCLSSLAPWYEALGWAGAAVSSLPRALQLAFVRLGEDLDGDAAALTARLLSRRTVCNAFFLASHEFRDLSRPWDWGLMRVLGRRLHVMGCEADTWMSRQQYDNMLARVPGLQATWHPDLRHAFCVSERQSAAVAETIGDVARSISGLDLDLDLDLDVKDRMDLVGARLDLDLDLRLGLPADLVLEQEIELAACRSPRSASAASVSRADSSETSSSETSATAGAGSGTGTANDDETTTTTFATAPRREGKLQEVESR</sequence>
<dbReference type="GO" id="GO:0016298">
    <property type="term" value="F:lipase activity"/>
    <property type="evidence" value="ECO:0007669"/>
    <property type="project" value="InterPro"/>
</dbReference>
<evidence type="ECO:0000313" key="6">
    <source>
        <dbReference type="EMBL" id="GLC55962.1"/>
    </source>
</evidence>
<dbReference type="EMBL" id="BRXU01000014">
    <property type="protein sequence ID" value="GLC55962.1"/>
    <property type="molecule type" value="Genomic_DNA"/>
</dbReference>
<dbReference type="PANTHER" id="PTHR13390:SF0">
    <property type="entry name" value="LIPID DROPLET-ASSOCIATED HYDROLASE"/>
    <property type="match status" value="1"/>
</dbReference>